<dbReference type="AlphaFoldDB" id="A0A2P2NYW6"/>
<reference evidence="1" key="1">
    <citation type="submission" date="2018-02" db="EMBL/GenBank/DDBJ databases">
        <title>Rhizophora mucronata_Transcriptome.</title>
        <authorList>
            <person name="Meera S.P."/>
            <person name="Sreeshan A."/>
            <person name="Augustine A."/>
        </authorList>
    </citation>
    <scope>NUCLEOTIDE SEQUENCE</scope>
    <source>
        <tissue evidence="1">Leaf</tissue>
    </source>
</reference>
<proteinExistence type="predicted"/>
<dbReference type="EMBL" id="GGEC01067232">
    <property type="protein sequence ID" value="MBX47716.1"/>
    <property type="molecule type" value="Transcribed_RNA"/>
</dbReference>
<organism evidence="1">
    <name type="scientific">Rhizophora mucronata</name>
    <name type="common">Asiatic mangrove</name>
    <dbReference type="NCBI Taxonomy" id="61149"/>
    <lineage>
        <taxon>Eukaryota</taxon>
        <taxon>Viridiplantae</taxon>
        <taxon>Streptophyta</taxon>
        <taxon>Embryophyta</taxon>
        <taxon>Tracheophyta</taxon>
        <taxon>Spermatophyta</taxon>
        <taxon>Magnoliopsida</taxon>
        <taxon>eudicotyledons</taxon>
        <taxon>Gunneridae</taxon>
        <taxon>Pentapetalae</taxon>
        <taxon>rosids</taxon>
        <taxon>fabids</taxon>
        <taxon>Malpighiales</taxon>
        <taxon>Rhizophoraceae</taxon>
        <taxon>Rhizophora</taxon>
    </lineage>
</organism>
<protein>
    <submittedName>
        <fullName evidence="1">Uncharacterized protein</fullName>
    </submittedName>
</protein>
<name>A0A2P2NYW6_RHIMU</name>
<accession>A0A2P2NYW6</accession>
<evidence type="ECO:0000313" key="1">
    <source>
        <dbReference type="EMBL" id="MBX47716.1"/>
    </source>
</evidence>
<sequence>MIASKSPKNGRQLISSPTSSWNTKIAIAHTNRTFQKEDHLTCKINCKQHPKVVVILERVTCKCN</sequence>